<dbReference type="Proteomes" id="UP000050640">
    <property type="component" value="Unplaced"/>
</dbReference>
<evidence type="ECO:0000313" key="2">
    <source>
        <dbReference type="WBParaSite" id="EEL_0001061001-mRNA-1"/>
    </source>
</evidence>
<proteinExistence type="predicted"/>
<name>A0A0R3S738_9BILA</name>
<dbReference type="WBParaSite" id="EEL_0001061001-mRNA-1">
    <property type="protein sequence ID" value="EEL_0001061001-mRNA-1"/>
    <property type="gene ID" value="EEL_0001061001"/>
</dbReference>
<dbReference type="AlphaFoldDB" id="A0A0R3S738"/>
<evidence type="ECO:0000313" key="1">
    <source>
        <dbReference type="Proteomes" id="UP000050640"/>
    </source>
</evidence>
<reference evidence="2" key="1">
    <citation type="submission" date="2017-02" db="UniProtKB">
        <authorList>
            <consortium name="WormBaseParasite"/>
        </authorList>
    </citation>
    <scope>IDENTIFICATION</scope>
</reference>
<organism evidence="1 2">
    <name type="scientific">Elaeophora elaphi</name>
    <dbReference type="NCBI Taxonomy" id="1147741"/>
    <lineage>
        <taxon>Eukaryota</taxon>
        <taxon>Metazoa</taxon>
        <taxon>Ecdysozoa</taxon>
        <taxon>Nematoda</taxon>
        <taxon>Chromadorea</taxon>
        <taxon>Rhabditida</taxon>
        <taxon>Spirurina</taxon>
        <taxon>Spiruromorpha</taxon>
        <taxon>Filarioidea</taxon>
        <taxon>Onchocercidae</taxon>
        <taxon>Elaeophora</taxon>
    </lineage>
</organism>
<accession>A0A0R3S738</accession>
<sequence>MEQIKEGNSINDNCENIRGGWYNTRRQYRSVAFGTWKVGGARDLSIKRGISEGEDELVRLLFTYHNEFNQYSLE</sequence>
<keyword evidence="1" id="KW-1185">Reference proteome</keyword>
<protein>
    <submittedName>
        <fullName evidence="2">Ovule protein</fullName>
    </submittedName>
</protein>